<organism evidence="1 2">
    <name type="scientific">Lentisphaera araneosa HTCC2155</name>
    <dbReference type="NCBI Taxonomy" id="313628"/>
    <lineage>
        <taxon>Bacteria</taxon>
        <taxon>Pseudomonadati</taxon>
        <taxon>Lentisphaerota</taxon>
        <taxon>Lentisphaeria</taxon>
        <taxon>Lentisphaerales</taxon>
        <taxon>Lentisphaeraceae</taxon>
        <taxon>Lentisphaera</taxon>
    </lineage>
</organism>
<evidence type="ECO:0000313" key="1">
    <source>
        <dbReference type="EMBL" id="EDM29390.1"/>
    </source>
</evidence>
<dbReference type="EMBL" id="ABCK01000002">
    <property type="protein sequence ID" value="EDM29390.1"/>
    <property type="molecule type" value="Genomic_DNA"/>
</dbReference>
<dbReference type="AlphaFoldDB" id="A6DGS3"/>
<comment type="caution">
    <text evidence="1">The sequence shown here is derived from an EMBL/GenBank/DDBJ whole genome shotgun (WGS) entry which is preliminary data.</text>
</comment>
<dbReference type="RefSeq" id="WP_007277110.1">
    <property type="nucleotide sequence ID" value="NZ_ABCK01000002.1"/>
</dbReference>
<keyword evidence="2" id="KW-1185">Reference proteome</keyword>
<dbReference type="STRING" id="313628.LNTAR_23409"/>
<gene>
    <name evidence="1" type="ORF">LNTAR_23409</name>
</gene>
<protein>
    <submittedName>
        <fullName evidence="1">Tetratricopeptide repeat family protein</fullName>
    </submittedName>
</protein>
<evidence type="ECO:0000313" key="2">
    <source>
        <dbReference type="Proteomes" id="UP000004947"/>
    </source>
</evidence>
<reference evidence="1 2" key="1">
    <citation type="journal article" date="2010" name="J. Bacteriol.">
        <title>Genome sequence of Lentisphaera araneosa HTCC2155T, the type species of the order Lentisphaerales in the phylum Lentisphaerae.</title>
        <authorList>
            <person name="Thrash J.C."/>
            <person name="Cho J.C."/>
            <person name="Vergin K.L."/>
            <person name="Morris R.M."/>
            <person name="Giovannoni S.J."/>
        </authorList>
    </citation>
    <scope>NUCLEOTIDE SEQUENCE [LARGE SCALE GENOMIC DNA]</scope>
    <source>
        <strain evidence="1 2">HTCC2155</strain>
    </source>
</reference>
<proteinExistence type="predicted"/>
<sequence>MNKFITSLFLLSSYAWSSDYAYSDKNYAEAEVLYKKYWEKKGKVEHFKAYVKTLIRQKKYEKALEVIQIARIDNDYINYLKNYCHLALGHFDDLDESLKNQELIDFINIKKAKNSSPKNDLSRLLNLDDFDSITSPFYKLYYLVKKEDLIEINSFIIENFQELRSANKVYQWMSLLEAYKILKANKEMIADDIKDFIIHNCKILDIRKLVQGNFYSDDKYALYAQKSFEAFTNTHSFEKLIALSQTGKITAKDLDKLIELNSNNQENFYFIKASIERSPELFLKLFKGYNKEEYLYFTFVCCLQKKDSFDLIFRYRDQLLSERKVLLAYINYLQYTNLEKYENIKKLEFYVGKKDAELLNSYGRLIYKYDKKKALEIWTKNSVKSSHHYVLYHNFNEGNDIELKEGDAQDKNLTALKGVLNFRNNNYSYKENDFPEDEYLYQQHLFLKSISLSQGADFAEAAKLLDPNSPNPFIAGKCADFLFLLYGLEGKEEYLDQALAIYKNLPKNDIYNTSLRYKIFNCLREKGDDKTIIAFIKKNIFSTKLDPKNYYDRRLLYDFYRYCYSNDYPSFCQSISNQYGIEP</sequence>
<name>A6DGS3_9BACT</name>
<dbReference type="Proteomes" id="UP000004947">
    <property type="component" value="Unassembled WGS sequence"/>
</dbReference>
<accession>A6DGS3</accession>